<proteinExistence type="predicted"/>
<dbReference type="AlphaFoldDB" id="A0A0A8YDH0"/>
<evidence type="ECO:0000256" key="1">
    <source>
        <dbReference type="SAM" id="Phobius"/>
    </source>
</evidence>
<name>A0A0A8YDH0_ARUDO</name>
<reference evidence="2" key="1">
    <citation type="submission" date="2014-09" db="EMBL/GenBank/DDBJ databases">
        <authorList>
            <person name="Magalhaes I.L.F."/>
            <person name="Oliveira U."/>
            <person name="Santos F.R."/>
            <person name="Vidigal T.H.D.A."/>
            <person name="Brescovit A.D."/>
            <person name="Santos A.J."/>
        </authorList>
    </citation>
    <scope>NUCLEOTIDE SEQUENCE</scope>
    <source>
        <tissue evidence="2">Shoot tissue taken approximately 20 cm above the soil surface</tissue>
    </source>
</reference>
<keyword evidence="1" id="KW-0472">Membrane</keyword>
<dbReference type="EMBL" id="GBRH01276788">
    <property type="protein sequence ID" value="JAD21107.1"/>
    <property type="molecule type" value="Transcribed_RNA"/>
</dbReference>
<sequence length="51" mass="5938">MIPRLLFSKICMLYIANSYSYMMALILNQLIHHKPNCRLRFYISLGASNAC</sequence>
<protein>
    <submittedName>
        <fullName evidence="2">Uncharacterized protein</fullName>
    </submittedName>
</protein>
<accession>A0A0A8YDH0</accession>
<organism evidence="2">
    <name type="scientific">Arundo donax</name>
    <name type="common">Giant reed</name>
    <name type="synonym">Donax arundinaceus</name>
    <dbReference type="NCBI Taxonomy" id="35708"/>
    <lineage>
        <taxon>Eukaryota</taxon>
        <taxon>Viridiplantae</taxon>
        <taxon>Streptophyta</taxon>
        <taxon>Embryophyta</taxon>
        <taxon>Tracheophyta</taxon>
        <taxon>Spermatophyta</taxon>
        <taxon>Magnoliopsida</taxon>
        <taxon>Liliopsida</taxon>
        <taxon>Poales</taxon>
        <taxon>Poaceae</taxon>
        <taxon>PACMAD clade</taxon>
        <taxon>Arundinoideae</taxon>
        <taxon>Arundineae</taxon>
        <taxon>Arundo</taxon>
    </lineage>
</organism>
<evidence type="ECO:0000313" key="2">
    <source>
        <dbReference type="EMBL" id="JAD21107.1"/>
    </source>
</evidence>
<keyword evidence="1" id="KW-1133">Transmembrane helix</keyword>
<reference evidence="2" key="2">
    <citation type="journal article" date="2015" name="Data Brief">
        <title>Shoot transcriptome of the giant reed, Arundo donax.</title>
        <authorList>
            <person name="Barrero R.A."/>
            <person name="Guerrero F.D."/>
            <person name="Moolhuijzen P."/>
            <person name="Goolsby J.A."/>
            <person name="Tidwell J."/>
            <person name="Bellgard S.E."/>
            <person name="Bellgard M.I."/>
        </authorList>
    </citation>
    <scope>NUCLEOTIDE SEQUENCE</scope>
    <source>
        <tissue evidence="2">Shoot tissue taken approximately 20 cm above the soil surface</tissue>
    </source>
</reference>
<feature type="transmembrane region" description="Helical" evidence="1">
    <location>
        <begin position="12"/>
        <end position="31"/>
    </location>
</feature>
<keyword evidence="1" id="KW-0812">Transmembrane</keyword>